<reference evidence="2" key="1">
    <citation type="journal article" date="2024" name="Proc. Natl. Acad. Sci. U.S.A.">
        <title>Extraordinary preservation of gene collinearity over three hundred million years revealed in homosporous lycophytes.</title>
        <authorList>
            <person name="Li C."/>
            <person name="Wickell D."/>
            <person name="Kuo L.Y."/>
            <person name="Chen X."/>
            <person name="Nie B."/>
            <person name="Liao X."/>
            <person name="Peng D."/>
            <person name="Ji J."/>
            <person name="Jenkins J."/>
            <person name="Williams M."/>
            <person name="Shu S."/>
            <person name="Plott C."/>
            <person name="Barry K."/>
            <person name="Rajasekar S."/>
            <person name="Grimwood J."/>
            <person name="Han X."/>
            <person name="Sun S."/>
            <person name="Hou Z."/>
            <person name="He W."/>
            <person name="Dai G."/>
            <person name="Sun C."/>
            <person name="Schmutz J."/>
            <person name="Leebens-Mack J.H."/>
            <person name="Li F.W."/>
            <person name="Wang L."/>
        </authorList>
    </citation>
    <scope>NUCLEOTIDE SEQUENCE [LARGE SCALE GENOMIC DNA]</scope>
    <source>
        <strain evidence="2">cv. PW_Plant_1</strain>
    </source>
</reference>
<comment type="caution">
    <text evidence="1">The sequence shown here is derived from an EMBL/GenBank/DDBJ whole genome shotgun (WGS) entry which is preliminary data.</text>
</comment>
<name>A0ACC2CJ14_DIPCM</name>
<evidence type="ECO:0000313" key="1">
    <source>
        <dbReference type="EMBL" id="KAJ7541984.1"/>
    </source>
</evidence>
<organism evidence="1 2">
    <name type="scientific">Diphasiastrum complanatum</name>
    <name type="common">Issler's clubmoss</name>
    <name type="synonym">Lycopodium complanatum</name>
    <dbReference type="NCBI Taxonomy" id="34168"/>
    <lineage>
        <taxon>Eukaryota</taxon>
        <taxon>Viridiplantae</taxon>
        <taxon>Streptophyta</taxon>
        <taxon>Embryophyta</taxon>
        <taxon>Tracheophyta</taxon>
        <taxon>Lycopodiopsida</taxon>
        <taxon>Lycopodiales</taxon>
        <taxon>Lycopodiaceae</taxon>
        <taxon>Lycopodioideae</taxon>
        <taxon>Diphasiastrum</taxon>
    </lineage>
</organism>
<keyword evidence="2" id="KW-1185">Reference proteome</keyword>
<evidence type="ECO:0000313" key="2">
    <source>
        <dbReference type="Proteomes" id="UP001162992"/>
    </source>
</evidence>
<dbReference type="Proteomes" id="UP001162992">
    <property type="component" value="Chromosome 10"/>
</dbReference>
<sequence length="242" mass="26710">MGQDKRKNCDLGVLVVEEEARVCYESKECVKSSDREGLVKAEDESEVEQVVVEVDADDGNRVIRWLRTRVSDPLILFLRRGTEPRKLAMSVAVGIAVGIFPICGVTAILCAMAIAVLKTNCHPPTLLLVNFIATPLELSLVIPFMRLGEWMVDGEQLVLSTDAFWDAITGQASKEVLSALMHALLGWSVAFPFIIVILYICLLPLIRYATRKYGCDVGHMPIQTPIKGNLTSITEPLILVKT</sequence>
<accession>A0ACC2CJ14</accession>
<gene>
    <name evidence="1" type="ORF">O6H91_10G084300</name>
</gene>
<protein>
    <submittedName>
        <fullName evidence="1">Uncharacterized protein</fullName>
    </submittedName>
</protein>
<proteinExistence type="predicted"/>
<dbReference type="EMBL" id="CM055101">
    <property type="protein sequence ID" value="KAJ7541984.1"/>
    <property type="molecule type" value="Genomic_DNA"/>
</dbReference>